<accession>A0AAV2HY41</accession>
<organism evidence="2 3">
    <name type="scientific">Lymnaea stagnalis</name>
    <name type="common">Great pond snail</name>
    <name type="synonym">Helix stagnalis</name>
    <dbReference type="NCBI Taxonomy" id="6523"/>
    <lineage>
        <taxon>Eukaryota</taxon>
        <taxon>Metazoa</taxon>
        <taxon>Spiralia</taxon>
        <taxon>Lophotrochozoa</taxon>
        <taxon>Mollusca</taxon>
        <taxon>Gastropoda</taxon>
        <taxon>Heterobranchia</taxon>
        <taxon>Euthyneura</taxon>
        <taxon>Panpulmonata</taxon>
        <taxon>Hygrophila</taxon>
        <taxon>Lymnaeoidea</taxon>
        <taxon>Lymnaeidae</taxon>
        <taxon>Lymnaea</taxon>
    </lineage>
</organism>
<evidence type="ECO:0000313" key="3">
    <source>
        <dbReference type="Proteomes" id="UP001497497"/>
    </source>
</evidence>
<name>A0AAV2HY41_LYMST</name>
<proteinExistence type="predicted"/>
<evidence type="ECO:0000313" key="2">
    <source>
        <dbReference type="EMBL" id="CAL1539107.1"/>
    </source>
</evidence>
<dbReference type="AlphaFoldDB" id="A0AAV2HY41"/>
<comment type="caution">
    <text evidence="2">The sequence shown here is derived from an EMBL/GenBank/DDBJ whole genome shotgun (WGS) entry which is preliminary data.</text>
</comment>
<gene>
    <name evidence="2" type="ORF">GSLYS_00012928001</name>
</gene>
<sequence>MASEDPTKLKENWEIVSYYYELLLEILQQVYTRYRDTKGRYPNKRYRLFLKIAKSALNNDTKLQLWSLGTQNFQQDLTKLDGVNGVMVKTQVLAAWGKMKEVEIKSLQSKDKKSRSYFKSKKGENQMQTREGKKTNEQLSYELRDMSMDLARSNAALVKLRRAYDRAETEFPLFNYFRLKRRVKALYAVYCENQDAVNY</sequence>
<dbReference type="EMBL" id="CAXITT010000326">
    <property type="protein sequence ID" value="CAL1539107.1"/>
    <property type="molecule type" value="Genomic_DNA"/>
</dbReference>
<reference evidence="2 3" key="1">
    <citation type="submission" date="2024-04" db="EMBL/GenBank/DDBJ databases">
        <authorList>
            <consortium name="Genoscope - CEA"/>
            <person name="William W."/>
        </authorList>
    </citation>
    <scope>NUCLEOTIDE SEQUENCE [LARGE SCALE GENOMIC DNA]</scope>
</reference>
<keyword evidence="3" id="KW-1185">Reference proteome</keyword>
<feature type="region of interest" description="Disordered" evidence="1">
    <location>
        <begin position="115"/>
        <end position="136"/>
    </location>
</feature>
<protein>
    <submittedName>
        <fullName evidence="2">Uncharacterized protein</fullName>
    </submittedName>
</protein>
<evidence type="ECO:0000256" key="1">
    <source>
        <dbReference type="SAM" id="MobiDB-lite"/>
    </source>
</evidence>
<dbReference type="Proteomes" id="UP001497497">
    <property type="component" value="Unassembled WGS sequence"/>
</dbReference>